<dbReference type="AlphaFoldDB" id="A0A518BN13"/>
<accession>A0A518BN13</accession>
<name>A0A518BN13_9BACT</name>
<gene>
    <name evidence="1" type="ORF">Pla133_34650</name>
</gene>
<proteinExistence type="predicted"/>
<evidence type="ECO:0000313" key="1">
    <source>
        <dbReference type="EMBL" id="QDU68369.1"/>
    </source>
</evidence>
<keyword evidence="2" id="KW-1185">Reference proteome</keyword>
<protein>
    <submittedName>
        <fullName evidence="1">Uncharacterized protein</fullName>
    </submittedName>
</protein>
<evidence type="ECO:0000313" key="2">
    <source>
        <dbReference type="Proteomes" id="UP000316921"/>
    </source>
</evidence>
<sequence>MRPTPHISQSPTSFSPRICTLGLLSKSITWVHRLPSQR</sequence>
<dbReference type="KEGG" id="pbap:Pla133_34650"/>
<dbReference type="EMBL" id="CP036287">
    <property type="protein sequence ID" value="QDU68369.1"/>
    <property type="molecule type" value="Genomic_DNA"/>
</dbReference>
<reference evidence="1 2" key="1">
    <citation type="submission" date="2019-02" db="EMBL/GenBank/DDBJ databases">
        <title>Deep-cultivation of Planctomycetes and their phenomic and genomic characterization uncovers novel biology.</title>
        <authorList>
            <person name="Wiegand S."/>
            <person name="Jogler M."/>
            <person name="Boedeker C."/>
            <person name="Pinto D."/>
            <person name="Vollmers J."/>
            <person name="Rivas-Marin E."/>
            <person name="Kohn T."/>
            <person name="Peeters S.H."/>
            <person name="Heuer A."/>
            <person name="Rast P."/>
            <person name="Oberbeckmann S."/>
            <person name="Bunk B."/>
            <person name="Jeske O."/>
            <person name="Meyerdierks A."/>
            <person name="Storesund J.E."/>
            <person name="Kallscheuer N."/>
            <person name="Luecker S."/>
            <person name="Lage O.M."/>
            <person name="Pohl T."/>
            <person name="Merkel B.J."/>
            <person name="Hornburger P."/>
            <person name="Mueller R.-W."/>
            <person name="Bruemmer F."/>
            <person name="Labrenz M."/>
            <person name="Spormann A.M."/>
            <person name="Op den Camp H."/>
            <person name="Overmann J."/>
            <person name="Amann R."/>
            <person name="Jetten M.S.M."/>
            <person name="Mascher T."/>
            <person name="Medema M.H."/>
            <person name="Devos D.P."/>
            <person name="Kaster A.-K."/>
            <person name="Ovreas L."/>
            <person name="Rohde M."/>
            <person name="Galperin M.Y."/>
            <person name="Jogler C."/>
        </authorList>
    </citation>
    <scope>NUCLEOTIDE SEQUENCE [LARGE SCALE GENOMIC DNA]</scope>
    <source>
        <strain evidence="1 2">Pla133</strain>
    </source>
</reference>
<dbReference type="Proteomes" id="UP000316921">
    <property type="component" value="Chromosome"/>
</dbReference>
<organism evidence="1 2">
    <name type="scientific">Engelhardtia mirabilis</name>
    <dbReference type="NCBI Taxonomy" id="2528011"/>
    <lineage>
        <taxon>Bacteria</taxon>
        <taxon>Pseudomonadati</taxon>
        <taxon>Planctomycetota</taxon>
        <taxon>Planctomycetia</taxon>
        <taxon>Planctomycetia incertae sedis</taxon>
        <taxon>Engelhardtia</taxon>
    </lineage>
</organism>